<dbReference type="PANTHER" id="PTHR31050:SF3">
    <property type="entry name" value="OS08G0412800 PROTEIN"/>
    <property type="match status" value="1"/>
</dbReference>
<sequence length="100" mass="11415">MFTCENNSYGQRNGSSVSLEVEVHMEMVTVGEREAVWDENCGVDVVVWFRAGEVSLGLSFLIVKRMKWEEERGGWVRGEKKKVVVNRREQFDEVMGGGVE</sequence>
<dbReference type="OrthoDB" id="1898393at2759"/>
<keyword evidence="2" id="KW-1185">Reference proteome</keyword>
<dbReference type="AlphaFoldDB" id="A0A7J0HEC2"/>
<protein>
    <submittedName>
        <fullName evidence="1">Uncharacterized protein</fullName>
    </submittedName>
</protein>
<gene>
    <name evidence="1" type="ORF">Acr_29g0006320</name>
</gene>
<dbReference type="PANTHER" id="PTHR31050">
    <property type="entry name" value="OS08G0413200 PROTEIN"/>
    <property type="match status" value="1"/>
</dbReference>
<evidence type="ECO:0000313" key="1">
    <source>
        <dbReference type="EMBL" id="GFZ21470.1"/>
    </source>
</evidence>
<dbReference type="EMBL" id="BJWL01000029">
    <property type="protein sequence ID" value="GFZ21470.1"/>
    <property type="molecule type" value="Genomic_DNA"/>
</dbReference>
<accession>A0A7J0HEC2</accession>
<evidence type="ECO:0000313" key="2">
    <source>
        <dbReference type="Proteomes" id="UP000585474"/>
    </source>
</evidence>
<organism evidence="1 2">
    <name type="scientific">Actinidia rufa</name>
    <dbReference type="NCBI Taxonomy" id="165716"/>
    <lineage>
        <taxon>Eukaryota</taxon>
        <taxon>Viridiplantae</taxon>
        <taxon>Streptophyta</taxon>
        <taxon>Embryophyta</taxon>
        <taxon>Tracheophyta</taxon>
        <taxon>Spermatophyta</taxon>
        <taxon>Magnoliopsida</taxon>
        <taxon>eudicotyledons</taxon>
        <taxon>Gunneridae</taxon>
        <taxon>Pentapetalae</taxon>
        <taxon>asterids</taxon>
        <taxon>Ericales</taxon>
        <taxon>Actinidiaceae</taxon>
        <taxon>Actinidia</taxon>
    </lineage>
</organism>
<reference evidence="1 2" key="1">
    <citation type="submission" date="2019-07" db="EMBL/GenBank/DDBJ databases">
        <title>De Novo Assembly of kiwifruit Actinidia rufa.</title>
        <authorList>
            <person name="Sugita-Konishi S."/>
            <person name="Sato K."/>
            <person name="Mori E."/>
            <person name="Abe Y."/>
            <person name="Kisaki G."/>
            <person name="Hamano K."/>
            <person name="Suezawa K."/>
            <person name="Otani M."/>
            <person name="Fukuda T."/>
            <person name="Manabe T."/>
            <person name="Gomi K."/>
            <person name="Tabuchi M."/>
            <person name="Akimitsu K."/>
            <person name="Kataoka I."/>
        </authorList>
    </citation>
    <scope>NUCLEOTIDE SEQUENCE [LARGE SCALE GENOMIC DNA]</scope>
    <source>
        <strain evidence="2">cv. Fuchu</strain>
    </source>
</reference>
<proteinExistence type="predicted"/>
<name>A0A7J0HEC2_9ERIC</name>
<comment type="caution">
    <text evidence="1">The sequence shown here is derived from an EMBL/GenBank/DDBJ whole genome shotgun (WGS) entry which is preliminary data.</text>
</comment>
<dbReference type="Proteomes" id="UP000585474">
    <property type="component" value="Unassembled WGS sequence"/>
</dbReference>